<dbReference type="AlphaFoldDB" id="Q1MYT3"/>
<dbReference type="Gene3D" id="3.40.50.2300">
    <property type="match status" value="1"/>
</dbReference>
<dbReference type="GO" id="GO:0000160">
    <property type="term" value="P:phosphorelay signal transduction system"/>
    <property type="evidence" value="ECO:0007669"/>
    <property type="project" value="InterPro"/>
</dbReference>
<dbReference type="CDD" id="cd06170">
    <property type="entry name" value="LuxR_C_like"/>
    <property type="match status" value="1"/>
</dbReference>
<dbReference type="RefSeq" id="WP_007016725.1">
    <property type="nucleotide sequence ID" value="NZ_AAQH01000023.1"/>
</dbReference>
<dbReference type="PROSITE" id="PS50043">
    <property type="entry name" value="HTH_LUXR_2"/>
    <property type="match status" value="1"/>
</dbReference>
<keyword evidence="1 3" id="KW-0597">Phosphoprotein</keyword>
<dbReference type="InterPro" id="IPR000792">
    <property type="entry name" value="Tscrpt_reg_LuxR_C"/>
</dbReference>
<dbReference type="InterPro" id="IPR001789">
    <property type="entry name" value="Sig_transdc_resp-reg_receiver"/>
</dbReference>
<dbReference type="Pfam" id="PF00072">
    <property type="entry name" value="Response_reg"/>
    <property type="match status" value="1"/>
</dbReference>
<dbReference type="PROSITE" id="PS50110">
    <property type="entry name" value="RESPONSE_REGULATORY"/>
    <property type="match status" value="1"/>
</dbReference>
<keyword evidence="2 6" id="KW-0238">DNA-binding</keyword>
<dbReference type="CDD" id="cd17535">
    <property type="entry name" value="REC_NarL-like"/>
    <property type="match status" value="1"/>
</dbReference>
<protein>
    <submittedName>
        <fullName evidence="6">Response regulator containing a CheY-like receiver domain and an HTH DNA-binding domain</fullName>
    </submittedName>
</protein>
<evidence type="ECO:0000259" key="5">
    <source>
        <dbReference type="PROSITE" id="PS50110"/>
    </source>
</evidence>
<keyword evidence="7" id="KW-1185">Reference proteome</keyword>
<evidence type="ECO:0000313" key="6">
    <source>
        <dbReference type="EMBL" id="EAT11123.1"/>
    </source>
</evidence>
<dbReference type="STRING" id="207949.RED65_04994"/>
<feature type="domain" description="HTH luxR-type" evidence="4">
    <location>
        <begin position="131"/>
        <end position="196"/>
    </location>
</feature>
<evidence type="ECO:0000256" key="1">
    <source>
        <dbReference type="ARBA" id="ARBA00022553"/>
    </source>
</evidence>
<dbReference type="GO" id="GO:0003677">
    <property type="term" value="F:DNA binding"/>
    <property type="evidence" value="ECO:0007669"/>
    <property type="project" value="UniProtKB-KW"/>
</dbReference>
<dbReference type="PANTHER" id="PTHR45566">
    <property type="entry name" value="HTH-TYPE TRANSCRIPTIONAL REGULATOR YHJB-RELATED"/>
    <property type="match status" value="1"/>
</dbReference>
<dbReference type="InterPro" id="IPR058245">
    <property type="entry name" value="NreC/VraR/RcsB-like_REC"/>
</dbReference>
<dbReference type="SUPFAM" id="SSF46894">
    <property type="entry name" value="C-terminal effector domain of the bipartite response regulators"/>
    <property type="match status" value="1"/>
</dbReference>
<feature type="domain" description="Response regulatory" evidence="5">
    <location>
        <begin position="3"/>
        <end position="120"/>
    </location>
</feature>
<dbReference type="SMART" id="SM00421">
    <property type="entry name" value="HTH_LUXR"/>
    <property type="match status" value="1"/>
</dbReference>
<dbReference type="SUPFAM" id="SSF52172">
    <property type="entry name" value="CheY-like"/>
    <property type="match status" value="1"/>
</dbReference>
<dbReference type="InterPro" id="IPR011006">
    <property type="entry name" value="CheY-like_superfamily"/>
</dbReference>
<dbReference type="EMBL" id="AAQH01000023">
    <property type="protein sequence ID" value="EAT11123.1"/>
    <property type="molecule type" value="Genomic_DNA"/>
</dbReference>
<feature type="modified residue" description="4-aspartylphosphate" evidence="3">
    <location>
        <position position="55"/>
    </location>
</feature>
<dbReference type="OrthoDB" id="9796655at2"/>
<organism evidence="6 7">
    <name type="scientific">Bermanella marisrubri</name>
    <dbReference type="NCBI Taxonomy" id="207949"/>
    <lineage>
        <taxon>Bacteria</taxon>
        <taxon>Pseudomonadati</taxon>
        <taxon>Pseudomonadota</taxon>
        <taxon>Gammaproteobacteria</taxon>
        <taxon>Oceanospirillales</taxon>
        <taxon>Oceanospirillaceae</taxon>
        <taxon>Bermanella</taxon>
    </lineage>
</organism>
<dbReference type="InterPro" id="IPR016032">
    <property type="entry name" value="Sig_transdc_resp-reg_C-effctor"/>
</dbReference>
<evidence type="ECO:0000259" key="4">
    <source>
        <dbReference type="PROSITE" id="PS50043"/>
    </source>
</evidence>
<dbReference type="PRINTS" id="PR00038">
    <property type="entry name" value="HTHLUXR"/>
</dbReference>
<dbReference type="InterPro" id="IPR051015">
    <property type="entry name" value="EvgA-like"/>
</dbReference>
<dbReference type="Gene3D" id="1.10.10.10">
    <property type="entry name" value="Winged helix-like DNA-binding domain superfamily/Winged helix DNA-binding domain"/>
    <property type="match status" value="1"/>
</dbReference>
<proteinExistence type="predicted"/>
<dbReference type="Proteomes" id="UP000004263">
    <property type="component" value="Unassembled WGS sequence"/>
</dbReference>
<comment type="caution">
    <text evidence="6">The sequence shown here is derived from an EMBL/GenBank/DDBJ whole genome shotgun (WGS) entry which is preliminary data.</text>
</comment>
<sequence>MNKILIIDDHQVYLDGLELIVQSHLEETFVLKATDYQTAHEILLAHPDIDLTLIDLSLGESSGLEVWKELKHIHGPIPVAILSASEEDVDIARCKRLGALGFIKKSSDNAVLTHAISKMLDGEPYFPYDLSNIPNIELTPRQREVLQLLAQGLPNKAICRELNMSEATVKTHLRTIFALLNVNTRTQCVNVAQQYSLI</sequence>
<dbReference type="PANTHER" id="PTHR45566:SF1">
    <property type="entry name" value="HTH-TYPE TRANSCRIPTIONAL REGULATOR YHJB-RELATED"/>
    <property type="match status" value="1"/>
</dbReference>
<accession>Q1MYT3</accession>
<dbReference type="HOGENOM" id="CLU_000445_90_8_6"/>
<evidence type="ECO:0000313" key="7">
    <source>
        <dbReference type="Proteomes" id="UP000004263"/>
    </source>
</evidence>
<dbReference type="Pfam" id="PF00196">
    <property type="entry name" value="GerE"/>
    <property type="match status" value="1"/>
</dbReference>
<dbReference type="SMART" id="SM00448">
    <property type="entry name" value="REC"/>
    <property type="match status" value="1"/>
</dbReference>
<reference evidence="6 7" key="1">
    <citation type="submission" date="2006-03" db="EMBL/GenBank/DDBJ databases">
        <authorList>
            <person name="Pinhassi J."/>
            <person name="Pedros-Alio C."/>
            <person name="Ferriera S."/>
            <person name="Johnson J."/>
            <person name="Kravitz S."/>
            <person name="Halpern A."/>
            <person name="Remington K."/>
            <person name="Beeson K."/>
            <person name="Tran B."/>
            <person name="Rogers Y.-H."/>
            <person name="Friedman R."/>
            <person name="Venter J.C."/>
        </authorList>
    </citation>
    <scope>NUCLEOTIDE SEQUENCE [LARGE SCALE GENOMIC DNA]</scope>
    <source>
        <strain evidence="6 7">RED65</strain>
    </source>
</reference>
<evidence type="ECO:0000256" key="2">
    <source>
        <dbReference type="ARBA" id="ARBA00023125"/>
    </source>
</evidence>
<name>Q1MYT3_9GAMM</name>
<dbReference type="InterPro" id="IPR036388">
    <property type="entry name" value="WH-like_DNA-bd_sf"/>
</dbReference>
<dbReference type="GO" id="GO:0006355">
    <property type="term" value="P:regulation of DNA-templated transcription"/>
    <property type="evidence" value="ECO:0007669"/>
    <property type="project" value="InterPro"/>
</dbReference>
<gene>
    <name evidence="6" type="ORF">RED65_04994</name>
</gene>
<evidence type="ECO:0000256" key="3">
    <source>
        <dbReference type="PROSITE-ProRule" id="PRU00169"/>
    </source>
</evidence>